<evidence type="ECO:0000256" key="1">
    <source>
        <dbReference type="ARBA" id="ARBA00022679"/>
    </source>
</evidence>
<dbReference type="PANTHER" id="PTHR24421:SF61">
    <property type="entry name" value="OXYGEN SENSOR HISTIDINE KINASE NREB"/>
    <property type="match status" value="1"/>
</dbReference>
<dbReference type="RefSeq" id="WP_345413891.1">
    <property type="nucleotide sequence ID" value="NZ_BAABGT010000022.1"/>
</dbReference>
<dbReference type="InterPro" id="IPR011712">
    <property type="entry name" value="Sig_transdc_His_kin_sub3_dim/P"/>
</dbReference>
<name>A0ABP8RKQ1_9PSEU</name>
<evidence type="ECO:0000256" key="3">
    <source>
        <dbReference type="ARBA" id="ARBA00023012"/>
    </source>
</evidence>
<dbReference type="SMART" id="SM00387">
    <property type="entry name" value="HATPase_c"/>
    <property type="match status" value="1"/>
</dbReference>
<dbReference type="Pfam" id="PF01590">
    <property type="entry name" value="GAF"/>
    <property type="match status" value="1"/>
</dbReference>
<dbReference type="Proteomes" id="UP001501598">
    <property type="component" value="Unassembled WGS sequence"/>
</dbReference>
<protein>
    <submittedName>
        <fullName evidence="6">GAF domain-containing protein</fullName>
    </submittedName>
</protein>
<organism evidence="6 7">
    <name type="scientific">Pseudonocardia xishanensis</name>
    <dbReference type="NCBI Taxonomy" id="630995"/>
    <lineage>
        <taxon>Bacteria</taxon>
        <taxon>Bacillati</taxon>
        <taxon>Actinomycetota</taxon>
        <taxon>Actinomycetes</taxon>
        <taxon>Pseudonocardiales</taxon>
        <taxon>Pseudonocardiaceae</taxon>
        <taxon>Pseudonocardia</taxon>
    </lineage>
</organism>
<dbReference type="InterPro" id="IPR029016">
    <property type="entry name" value="GAF-like_dom_sf"/>
</dbReference>
<feature type="domain" description="GAF" evidence="4">
    <location>
        <begin position="29"/>
        <end position="176"/>
    </location>
</feature>
<dbReference type="Gene3D" id="3.30.450.40">
    <property type="match status" value="1"/>
</dbReference>
<dbReference type="InterPro" id="IPR050482">
    <property type="entry name" value="Sensor_HK_TwoCompSys"/>
</dbReference>
<dbReference type="Pfam" id="PF07730">
    <property type="entry name" value="HisKA_3"/>
    <property type="match status" value="1"/>
</dbReference>
<evidence type="ECO:0000313" key="7">
    <source>
        <dbReference type="Proteomes" id="UP001501598"/>
    </source>
</evidence>
<dbReference type="SUPFAM" id="SSF55781">
    <property type="entry name" value="GAF domain-like"/>
    <property type="match status" value="1"/>
</dbReference>
<keyword evidence="7" id="KW-1185">Reference proteome</keyword>
<evidence type="ECO:0000259" key="5">
    <source>
        <dbReference type="SMART" id="SM00387"/>
    </source>
</evidence>
<reference evidence="7" key="1">
    <citation type="journal article" date="2019" name="Int. J. Syst. Evol. Microbiol.">
        <title>The Global Catalogue of Microorganisms (GCM) 10K type strain sequencing project: providing services to taxonomists for standard genome sequencing and annotation.</title>
        <authorList>
            <consortium name="The Broad Institute Genomics Platform"/>
            <consortium name="The Broad Institute Genome Sequencing Center for Infectious Disease"/>
            <person name="Wu L."/>
            <person name="Ma J."/>
        </authorList>
    </citation>
    <scope>NUCLEOTIDE SEQUENCE [LARGE SCALE GENOMIC DNA]</scope>
    <source>
        <strain evidence="7">JCM 17906</strain>
    </source>
</reference>
<evidence type="ECO:0000256" key="2">
    <source>
        <dbReference type="ARBA" id="ARBA00022777"/>
    </source>
</evidence>
<keyword evidence="2" id="KW-0418">Kinase</keyword>
<dbReference type="InterPro" id="IPR003018">
    <property type="entry name" value="GAF"/>
</dbReference>
<evidence type="ECO:0000259" key="4">
    <source>
        <dbReference type="SMART" id="SM00065"/>
    </source>
</evidence>
<dbReference type="SMART" id="SM00065">
    <property type="entry name" value="GAF"/>
    <property type="match status" value="1"/>
</dbReference>
<dbReference type="Gene3D" id="3.30.565.10">
    <property type="entry name" value="Histidine kinase-like ATPase, C-terminal domain"/>
    <property type="match status" value="1"/>
</dbReference>
<gene>
    <name evidence="6" type="ORF">GCM10023175_13960</name>
</gene>
<dbReference type="PANTHER" id="PTHR24421">
    <property type="entry name" value="NITRATE/NITRITE SENSOR PROTEIN NARX-RELATED"/>
    <property type="match status" value="1"/>
</dbReference>
<dbReference type="InterPro" id="IPR036890">
    <property type="entry name" value="HATPase_C_sf"/>
</dbReference>
<dbReference type="Gene3D" id="1.20.5.1930">
    <property type="match status" value="1"/>
</dbReference>
<accession>A0ABP8RKQ1</accession>
<dbReference type="EMBL" id="BAABGT010000022">
    <property type="protein sequence ID" value="GAA4540831.1"/>
    <property type="molecule type" value="Genomic_DNA"/>
</dbReference>
<keyword evidence="3" id="KW-0902">Two-component regulatory system</keyword>
<dbReference type="InterPro" id="IPR003594">
    <property type="entry name" value="HATPase_dom"/>
</dbReference>
<proteinExistence type="predicted"/>
<sequence>MRSTDRAAEHAHLLDLLLAEREGLLSVLDRVLALRGTARLIKEAAGADTGFLGERSGTGTVIRWTAGTRTDALQDLAVEHGRGIGGRAIALGEPVRVSDYVSAETITHDYDERVRRERLGAMIAVPILDRGCTLAVAYAGLHGPGTFGDSAVDDLRRAAEQAVPALRLADAAAAQADGAVAAERRRMQASLHDSVGAMLFSIGAQVRDLRTDNPLLAARLTRIESDVSEASRALREALLALSDSSPERALPVELAEHCRSFAARTGVSCRFVQLGPVAPLDAERTAILVAVAREGLVNAEKHAGAGTVIVSLAPEESGGVQLAVADDGAGETPPAAGTGLGVKMLANRAALLGGSVRLVHDEDGCTLRLVLPAAP</sequence>
<evidence type="ECO:0000313" key="6">
    <source>
        <dbReference type="EMBL" id="GAA4540831.1"/>
    </source>
</evidence>
<comment type="caution">
    <text evidence="6">The sequence shown here is derived from an EMBL/GenBank/DDBJ whole genome shotgun (WGS) entry which is preliminary data.</text>
</comment>
<feature type="domain" description="Histidine kinase/HSP90-like ATPase" evidence="5">
    <location>
        <begin position="283"/>
        <end position="375"/>
    </location>
</feature>
<dbReference type="SUPFAM" id="SSF55874">
    <property type="entry name" value="ATPase domain of HSP90 chaperone/DNA topoisomerase II/histidine kinase"/>
    <property type="match status" value="1"/>
</dbReference>
<keyword evidence="1" id="KW-0808">Transferase</keyword>
<dbReference type="Pfam" id="PF02518">
    <property type="entry name" value="HATPase_c"/>
    <property type="match status" value="1"/>
</dbReference>